<evidence type="ECO:0000313" key="3">
    <source>
        <dbReference type="EMBL" id="SFC86677.1"/>
    </source>
</evidence>
<dbReference type="Pfam" id="PF12836">
    <property type="entry name" value="HHH_3"/>
    <property type="match status" value="2"/>
</dbReference>
<feature type="domain" description="Helix-hairpin-helix DNA-binding motif class 1" evidence="2">
    <location>
        <begin position="4"/>
        <end position="23"/>
    </location>
</feature>
<dbReference type="GO" id="GO:0006281">
    <property type="term" value="P:DNA repair"/>
    <property type="evidence" value="ECO:0007669"/>
    <property type="project" value="InterPro"/>
</dbReference>
<dbReference type="GO" id="GO:0003677">
    <property type="term" value="F:DNA binding"/>
    <property type="evidence" value="ECO:0007669"/>
    <property type="project" value="InterPro"/>
</dbReference>
<organism evidence="3 4">
    <name type="scientific">Ruminococcus albus</name>
    <dbReference type="NCBI Taxonomy" id="1264"/>
    <lineage>
        <taxon>Bacteria</taxon>
        <taxon>Bacillati</taxon>
        <taxon>Bacillota</taxon>
        <taxon>Clostridia</taxon>
        <taxon>Eubacteriales</taxon>
        <taxon>Oscillospiraceae</taxon>
        <taxon>Ruminococcus</taxon>
    </lineage>
</organism>
<name>A0A1I1MMI5_RUMAL</name>
<dbReference type="PANTHER" id="PTHR21180">
    <property type="entry name" value="ENDONUCLEASE/EXONUCLEASE/PHOSPHATASE FAMILY DOMAIN-CONTAINING PROTEIN 1"/>
    <property type="match status" value="1"/>
</dbReference>
<dbReference type="Gene3D" id="1.10.150.320">
    <property type="entry name" value="Photosystem II 12 kDa extrinsic protein"/>
    <property type="match status" value="2"/>
</dbReference>
<dbReference type="Proteomes" id="UP000182192">
    <property type="component" value="Unassembled WGS sequence"/>
</dbReference>
<accession>A0A1I1MMI5</accession>
<dbReference type="AlphaFoldDB" id="A0A1I1MMI5"/>
<dbReference type="PANTHER" id="PTHR21180:SF32">
    <property type="entry name" value="ENDONUCLEASE_EXONUCLEASE_PHOSPHATASE FAMILY DOMAIN-CONTAINING PROTEIN 1"/>
    <property type="match status" value="1"/>
</dbReference>
<protein>
    <submittedName>
        <fullName evidence="3">Helix-hairpin-helix motif-containing protein</fullName>
    </submittedName>
</protein>
<gene>
    <name evidence="3" type="ORF">SAMN02910406_02539</name>
</gene>
<evidence type="ECO:0000259" key="2">
    <source>
        <dbReference type="SMART" id="SM00278"/>
    </source>
</evidence>
<dbReference type="InterPro" id="IPR010994">
    <property type="entry name" value="RuvA_2-like"/>
</dbReference>
<sequence length="170" mass="18823">MTFDELMAINGIGESTAYAILDLRDRLGLITYMEQLLEISGIGGNKLSMLSEYLYVDDADNSPPPETVTEVHTTVPPETHPPETNDSESTVDTTSSVESAPDDELKPVNINEADKEELMECLLINEDLADGIIEIRQQLGGKYENALQLLYVNGISKDMLSEIKEFILLE</sequence>
<evidence type="ECO:0000256" key="1">
    <source>
        <dbReference type="SAM" id="MobiDB-lite"/>
    </source>
</evidence>
<dbReference type="SUPFAM" id="SSF47781">
    <property type="entry name" value="RuvA domain 2-like"/>
    <property type="match status" value="2"/>
</dbReference>
<dbReference type="InterPro" id="IPR051675">
    <property type="entry name" value="Endo/Exo/Phosphatase_dom_1"/>
</dbReference>
<proteinExistence type="predicted"/>
<feature type="domain" description="Helix-hairpin-helix DNA-binding motif class 1" evidence="2">
    <location>
        <begin position="34"/>
        <end position="53"/>
    </location>
</feature>
<dbReference type="SMART" id="SM00278">
    <property type="entry name" value="HhH1"/>
    <property type="match status" value="2"/>
</dbReference>
<feature type="compositionally biased region" description="Low complexity" evidence="1">
    <location>
        <begin position="67"/>
        <end position="99"/>
    </location>
</feature>
<feature type="region of interest" description="Disordered" evidence="1">
    <location>
        <begin position="60"/>
        <end position="108"/>
    </location>
</feature>
<dbReference type="InterPro" id="IPR003583">
    <property type="entry name" value="Hlx-hairpin-Hlx_DNA-bd_motif"/>
</dbReference>
<reference evidence="3 4" key="1">
    <citation type="submission" date="2016-10" db="EMBL/GenBank/DDBJ databases">
        <authorList>
            <person name="de Groot N.N."/>
        </authorList>
    </citation>
    <scope>NUCLEOTIDE SEQUENCE [LARGE SCALE GENOMIC DNA]</scope>
    <source>
        <strain evidence="3 4">AR67</strain>
    </source>
</reference>
<evidence type="ECO:0000313" key="4">
    <source>
        <dbReference type="Proteomes" id="UP000182192"/>
    </source>
</evidence>
<dbReference type="EMBL" id="FOKQ01000023">
    <property type="protein sequence ID" value="SFC86677.1"/>
    <property type="molecule type" value="Genomic_DNA"/>
</dbReference>